<evidence type="ECO:0000256" key="1">
    <source>
        <dbReference type="SAM" id="SignalP"/>
    </source>
</evidence>
<dbReference type="RefSeq" id="WP_380842786.1">
    <property type="nucleotide sequence ID" value="NZ_JBHSFP010000015.1"/>
</dbReference>
<evidence type="ECO:0008006" key="4">
    <source>
        <dbReference type="Google" id="ProtNLM"/>
    </source>
</evidence>
<proteinExistence type="predicted"/>
<evidence type="ECO:0000313" key="2">
    <source>
        <dbReference type="EMBL" id="MFC4533374.1"/>
    </source>
</evidence>
<reference evidence="3" key="1">
    <citation type="journal article" date="2019" name="Int. J. Syst. Evol. Microbiol.">
        <title>The Global Catalogue of Microorganisms (GCM) 10K type strain sequencing project: providing services to taxonomists for standard genome sequencing and annotation.</title>
        <authorList>
            <consortium name="The Broad Institute Genomics Platform"/>
            <consortium name="The Broad Institute Genome Sequencing Center for Infectious Disease"/>
            <person name="Wu L."/>
            <person name="Ma J."/>
        </authorList>
    </citation>
    <scope>NUCLEOTIDE SEQUENCE [LARGE SCALE GENOMIC DNA]</scope>
    <source>
        <strain evidence="3">CGMCC 4.7132</strain>
    </source>
</reference>
<name>A0ABV9CLF9_9ACTN</name>
<dbReference type="InterPro" id="IPR006311">
    <property type="entry name" value="TAT_signal"/>
</dbReference>
<organism evidence="2 3">
    <name type="scientific">Sphaerisporangium dianthi</name>
    <dbReference type="NCBI Taxonomy" id="1436120"/>
    <lineage>
        <taxon>Bacteria</taxon>
        <taxon>Bacillati</taxon>
        <taxon>Actinomycetota</taxon>
        <taxon>Actinomycetes</taxon>
        <taxon>Streptosporangiales</taxon>
        <taxon>Streptosporangiaceae</taxon>
        <taxon>Sphaerisporangium</taxon>
    </lineage>
</organism>
<gene>
    <name evidence="2" type="ORF">ACFO60_21595</name>
</gene>
<protein>
    <recommendedName>
        <fullName evidence="4">Secreted protein</fullName>
    </recommendedName>
</protein>
<dbReference type="Proteomes" id="UP001596004">
    <property type="component" value="Unassembled WGS sequence"/>
</dbReference>
<dbReference type="EMBL" id="JBHSFP010000015">
    <property type="protein sequence ID" value="MFC4533374.1"/>
    <property type="molecule type" value="Genomic_DNA"/>
</dbReference>
<keyword evidence="1" id="KW-0732">Signal</keyword>
<evidence type="ECO:0000313" key="3">
    <source>
        <dbReference type="Proteomes" id="UP001596004"/>
    </source>
</evidence>
<keyword evidence="3" id="KW-1185">Reference proteome</keyword>
<sequence>MTPLRRSFATAVGLAAGAAIISTASPAAPALAATPAAVTSAAAPAGFAATGAGAAGRAVNLKLSGKTRAALAAAYRRSLRPSHHGKVDGPTSVYYGKITGATSAKDVYWAVGSIGIKGDPVSYQDGPHVWRKRGGGAWKYLGDTGGCLGKVPRAMLRVWHFRAGNC</sequence>
<accession>A0ABV9CLF9</accession>
<dbReference type="PROSITE" id="PS51318">
    <property type="entry name" value="TAT"/>
    <property type="match status" value="1"/>
</dbReference>
<comment type="caution">
    <text evidence="2">The sequence shown here is derived from an EMBL/GenBank/DDBJ whole genome shotgun (WGS) entry which is preliminary data.</text>
</comment>
<feature type="chain" id="PRO_5047342594" description="Secreted protein" evidence="1">
    <location>
        <begin position="33"/>
        <end position="166"/>
    </location>
</feature>
<feature type="signal peptide" evidence="1">
    <location>
        <begin position="1"/>
        <end position="32"/>
    </location>
</feature>